<dbReference type="GO" id="GO:0006264">
    <property type="term" value="P:mitochondrial DNA replication"/>
    <property type="evidence" value="ECO:0000318"/>
    <property type="project" value="GO_Central"/>
</dbReference>
<sequence>MWQALHRPSGFGLWSWTRAWGVGTRTLSNLHRKIRQELKQLPQATLQHGRHPTLTGSFKKPFRVYLHPVTKVPIPSVTTVLDNTSFRKFLDVWHQRGVEEHGQETWKAMCQATLDRGHRLHAYIEHFLRGTILDEVEGDHLLVRTSSQEPDALSDAETGVEYLYIGDILEHIASVQPFLASVDPRLTLQEVTVWDNDGDVAGRFDLLMMLKNKFYIVDFKTSKRRKQPSEHGRSNAQQLAAYGECLIQSVQRLELHTLRTHGINHKELGCLLVTVYGGLEEGPRACDVVEISPQARRQFYSDYLARHHELRQRHLNLSSVDADGFSPAQRQEWQECMMSDAAAEAFDARRLASVPPTRPLRVPPKIAATHRNICKTTTKVYYAPPGETAPTALHDEDEAYLLQQIADDLLAEDERVDLDLVEAVLEENVLTGNVGSDSMSKAVHSRS</sequence>
<protein>
    <recommendedName>
        <fullName evidence="1">PD-(D/E)XK endonuclease-like domain-containing protein</fullName>
    </recommendedName>
</protein>
<dbReference type="KEGG" id="mbr:MONBRDRAFT_25811"/>
<dbReference type="AlphaFoldDB" id="A9V0I0"/>
<dbReference type="EMBL" id="CH991552">
    <property type="protein sequence ID" value="EDQ89017.1"/>
    <property type="molecule type" value="Genomic_DNA"/>
</dbReference>
<evidence type="ECO:0000313" key="2">
    <source>
        <dbReference type="EMBL" id="EDQ89017.1"/>
    </source>
</evidence>
<dbReference type="Gene3D" id="3.90.320.10">
    <property type="match status" value="1"/>
</dbReference>
<dbReference type="InterPro" id="IPR038726">
    <property type="entry name" value="PDDEXK_AddAB-type"/>
</dbReference>
<dbReference type="Pfam" id="PF12705">
    <property type="entry name" value="PDDEXK_1"/>
    <property type="match status" value="1"/>
</dbReference>
<proteinExistence type="predicted"/>
<name>A9V0I0_MONBE</name>
<dbReference type="PANTHER" id="PTHR31340">
    <property type="entry name" value="MITOCHONDRIAL GENOME MAINTENANCE EXONUCLEASE 1"/>
    <property type="match status" value="1"/>
</dbReference>
<reference evidence="2 3" key="1">
    <citation type="journal article" date="2008" name="Nature">
        <title>The genome of the choanoflagellate Monosiga brevicollis and the origin of metazoans.</title>
        <authorList>
            <consortium name="JGI Sequencing"/>
            <person name="King N."/>
            <person name="Westbrook M.J."/>
            <person name="Young S.L."/>
            <person name="Kuo A."/>
            <person name="Abedin M."/>
            <person name="Chapman J."/>
            <person name="Fairclough S."/>
            <person name="Hellsten U."/>
            <person name="Isogai Y."/>
            <person name="Letunic I."/>
            <person name="Marr M."/>
            <person name="Pincus D."/>
            <person name="Putnam N."/>
            <person name="Rokas A."/>
            <person name="Wright K.J."/>
            <person name="Zuzow R."/>
            <person name="Dirks W."/>
            <person name="Good M."/>
            <person name="Goodstein D."/>
            <person name="Lemons D."/>
            <person name="Li W."/>
            <person name="Lyons J.B."/>
            <person name="Morris A."/>
            <person name="Nichols S."/>
            <person name="Richter D.J."/>
            <person name="Salamov A."/>
            <person name="Bork P."/>
            <person name="Lim W.A."/>
            <person name="Manning G."/>
            <person name="Miller W.T."/>
            <person name="McGinnis W."/>
            <person name="Shapiro H."/>
            <person name="Tjian R."/>
            <person name="Grigoriev I.V."/>
            <person name="Rokhsar D."/>
        </authorList>
    </citation>
    <scope>NUCLEOTIDE SEQUENCE [LARGE SCALE GENOMIC DNA]</scope>
    <source>
        <strain evidence="3">MX1 / ATCC 50154</strain>
    </source>
</reference>
<dbReference type="GeneID" id="5891300"/>
<feature type="domain" description="PD-(D/E)XK endonuclease-like" evidence="1">
    <location>
        <begin position="114"/>
        <end position="249"/>
    </location>
</feature>
<evidence type="ECO:0000259" key="1">
    <source>
        <dbReference type="Pfam" id="PF12705"/>
    </source>
</evidence>
<accession>A9V0I0</accession>
<dbReference type="InParanoid" id="A9V0I0"/>
<gene>
    <name evidence="2" type="ORF">MONBRDRAFT_25811</name>
</gene>
<dbReference type="FunCoup" id="A9V0I0">
    <property type="interactions" value="460"/>
</dbReference>
<dbReference type="InterPro" id="IPR011604">
    <property type="entry name" value="PDDEXK-like_dom_sf"/>
</dbReference>
<dbReference type="Proteomes" id="UP000001357">
    <property type="component" value="Unassembled WGS sequence"/>
</dbReference>
<dbReference type="PANTHER" id="PTHR31340:SF3">
    <property type="entry name" value="MITOCHONDRIAL GENOME MAINTENANCE EXONUCLEASE 1"/>
    <property type="match status" value="1"/>
</dbReference>
<dbReference type="RefSeq" id="XP_001746122.1">
    <property type="nucleotide sequence ID" value="XM_001746070.1"/>
</dbReference>
<evidence type="ECO:0000313" key="3">
    <source>
        <dbReference type="Proteomes" id="UP000001357"/>
    </source>
</evidence>
<dbReference type="GO" id="GO:0005739">
    <property type="term" value="C:mitochondrion"/>
    <property type="evidence" value="ECO:0000318"/>
    <property type="project" value="GO_Central"/>
</dbReference>
<organism evidence="2 3">
    <name type="scientific">Monosiga brevicollis</name>
    <name type="common">Choanoflagellate</name>
    <dbReference type="NCBI Taxonomy" id="81824"/>
    <lineage>
        <taxon>Eukaryota</taxon>
        <taxon>Choanoflagellata</taxon>
        <taxon>Craspedida</taxon>
        <taxon>Salpingoecidae</taxon>
        <taxon>Monosiga</taxon>
    </lineage>
</organism>
<dbReference type="GO" id="GO:0008297">
    <property type="term" value="F:single-stranded DNA exodeoxyribonuclease activity"/>
    <property type="evidence" value="ECO:0000318"/>
    <property type="project" value="GO_Central"/>
</dbReference>
<keyword evidence="3" id="KW-1185">Reference proteome</keyword>